<dbReference type="GO" id="GO:0042597">
    <property type="term" value="C:periplasmic space"/>
    <property type="evidence" value="ECO:0007669"/>
    <property type="project" value="UniProtKB-SubCell"/>
</dbReference>
<reference evidence="6 7" key="1">
    <citation type="submission" date="2019-03" db="EMBL/GenBank/DDBJ databases">
        <title>Genomic Encyclopedia of Type Strains, Phase IV (KMG-IV): sequencing the most valuable type-strain genomes for metagenomic binning, comparative biology and taxonomic classification.</title>
        <authorList>
            <person name="Goeker M."/>
        </authorList>
    </citation>
    <scope>NUCLEOTIDE SEQUENCE [LARGE SCALE GENOMIC DNA]</scope>
    <source>
        <strain evidence="6 7">DSM 5604</strain>
    </source>
</reference>
<keyword evidence="7" id="KW-1185">Reference proteome</keyword>
<dbReference type="AlphaFoldDB" id="A0A4R6XCS7"/>
<comment type="subcellular location">
    <subcellularLocation>
        <location evidence="1">Periplasm</location>
    </subcellularLocation>
</comment>
<dbReference type="GO" id="GO:0015846">
    <property type="term" value="P:polyamine transport"/>
    <property type="evidence" value="ECO:0007669"/>
    <property type="project" value="InterPro"/>
</dbReference>
<comment type="caution">
    <text evidence="6">The sequence shown here is derived from an EMBL/GenBank/DDBJ whole genome shotgun (WGS) entry which is preliminary data.</text>
</comment>
<dbReference type="RefSeq" id="WP_133559621.1">
    <property type="nucleotide sequence ID" value="NZ_SNZA01000001.1"/>
</dbReference>
<name>A0A4R6XCS7_9GAMM</name>
<organism evidence="6 7">
    <name type="scientific">Marinomonas communis</name>
    <dbReference type="NCBI Taxonomy" id="28254"/>
    <lineage>
        <taxon>Bacteria</taxon>
        <taxon>Pseudomonadati</taxon>
        <taxon>Pseudomonadota</taxon>
        <taxon>Gammaproteobacteria</taxon>
        <taxon>Oceanospirillales</taxon>
        <taxon>Oceanospirillaceae</taxon>
        <taxon>Marinomonas</taxon>
    </lineage>
</organism>
<evidence type="ECO:0000256" key="3">
    <source>
        <dbReference type="ARBA" id="ARBA00022729"/>
    </source>
</evidence>
<dbReference type="Pfam" id="PF13416">
    <property type="entry name" value="SBP_bac_8"/>
    <property type="match status" value="1"/>
</dbReference>
<accession>A0A4R6XCS7</accession>
<protein>
    <submittedName>
        <fullName evidence="6">Spermidine/putrescine-binding protein</fullName>
    </submittedName>
</protein>
<evidence type="ECO:0000256" key="5">
    <source>
        <dbReference type="SAM" id="SignalP"/>
    </source>
</evidence>
<dbReference type="EMBL" id="SNZA01000001">
    <property type="protein sequence ID" value="TDR14987.1"/>
    <property type="molecule type" value="Genomic_DNA"/>
</dbReference>
<keyword evidence="4" id="KW-0574">Periplasm</keyword>
<dbReference type="PANTHER" id="PTHR30222:SF12">
    <property type="entry name" value="NORSPERMIDINE SENSOR"/>
    <property type="match status" value="1"/>
</dbReference>
<dbReference type="Gene3D" id="3.40.190.10">
    <property type="entry name" value="Periplasmic binding protein-like II"/>
    <property type="match status" value="2"/>
</dbReference>
<dbReference type="PANTHER" id="PTHR30222">
    <property type="entry name" value="SPERMIDINE/PUTRESCINE-BINDING PERIPLASMIC PROTEIN"/>
    <property type="match status" value="1"/>
</dbReference>
<proteinExistence type="predicted"/>
<evidence type="ECO:0000313" key="7">
    <source>
        <dbReference type="Proteomes" id="UP000295729"/>
    </source>
</evidence>
<evidence type="ECO:0000256" key="2">
    <source>
        <dbReference type="ARBA" id="ARBA00022448"/>
    </source>
</evidence>
<evidence type="ECO:0000256" key="4">
    <source>
        <dbReference type="ARBA" id="ARBA00022764"/>
    </source>
</evidence>
<sequence length="349" mass="39853">MVVLKHFYPIATLALLLALPIEAQEQREPLVFYTWEDFIDPSLIEAWEEQSGIPVKVIFYDDEGLRNLVLSRSDLAAKIDVAIVDNATMHVLQEAGHLSEIPSARYEQFWPDACTGFGRPYLWGVYGLVYRQDKMQSNISSWRDILNPKSYLKGHIGMLGQADELMTTALAGMGYPIDSTDEMYLRQAFSLLKLQSEYVTTYDYIYSFILSDPENNDLWVAPAYSGDQYGLNEIQGIDAWRFVVPEEGAIVWVDCLTIPASSIRKDEALAFIDFITRLDNSAQNSEYLWTASPYKEVNSLVSAELREDQTIYLDKDSLAKAIPFKDMKGTDILQRTRIKDALLRYYDSH</sequence>
<dbReference type="GO" id="GO:0019808">
    <property type="term" value="F:polyamine binding"/>
    <property type="evidence" value="ECO:0007669"/>
    <property type="project" value="InterPro"/>
</dbReference>
<keyword evidence="3 5" id="KW-0732">Signal</keyword>
<dbReference type="Proteomes" id="UP000295729">
    <property type="component" value="Unassembled WGS sequence"/>
</dbReference>
<feature type="chain" id="PRO_5020497364" evidence="5">
    <location>
        <begin position="24"/>
        <end position="349"/>
    </location>
</feature>
<dbReference type="SUPFAM" id="SSF53850">
    <property type="entry name" value="Periplasmic binding protein-like II"/>
    <property type="match status" value="1"/>
</dbReference>
<dbReference type="PRINTS" id="PR00909">
    <property type="entry name" value="SPERMDNBNDNG"/>
</dbReference>
<dbReference type="OrthoDB" id="9769319at2"/>
<keyword evidence="2" id="KW-0813">Transport</keyword>
<dbReference type="InterPro" id="IPR001188">
    <property type="entry name" value="Sperm_putr-bd"/>
</dbReference>
<evidence type="ECO:0000313" key="6">
    <source>
        <dbReference type="EMBL" id="TDR14987.1"/>
    </source>
</evidence>
<dbReference type="CDD" id="cd13590">
    <property type="entry name" value="PBP2_PotD_PotF_like"/>
    <property type="match status" value="1"/>
</dbReference>
<dbReference type="InterPro" id="IPR006059">
    <property type="entry name" value="SBP"/>
</dbReference>
<feature type="signal peptide" evidence="5">
    <location>
        <begin position="1"/>
        <end position="23"/>
    </location>
</feature>
<gene>
    <name evidence="6" type="ORF">C8D85_0339</name>
</gene>
<evidence type="ECO:0000256" key="1">
    <source>
        <dbReference type="ARBA" id="ARBA00004418"/>
    </source>
</evidence>